<dbReference type="InterPro" id="IPR013783">
    <property type="entry name" value="Ig-like_fold"/>
</dbReference>
<dbReference type="InterPro" id="IPR013784">
    <property type="entry name" value="Carb-bd-like_fold"/>
</dbReference>
<evidence type="ECO:0000313" key="16">
    <source>
        <dbReference type="Proteomes" id="UP001232245"/>
    </source>
</evidence>
<dbReference type="InterPro" id="IPR013780">
    <property type="entry name" value="Glyco_hydro_b"/>
</dbReference>
<feature type="domain" description="CBM20" evidence="14">
    <location>
        <begin position="42"/>
        <end position="119"/>
    </location>
</feature>
<accession>A0ABT9YUN6</accession>
<dbReference type="InterPro" id="IPR004193">
    <property type="entry name" value="Glyco_hydro_13_N"/>
</dbReference>
<dbReference type="SUPFAM" id="SSF51445">
    <property type="entry name" value="(Trans)glycosidases"/>
    <property type="match status" value="2"/>
</dbReference>
<feature type="domain" description="CBM20" evidence="14">
    <location>
        <begin position="228"/>
        <end position="310"/>
    </location>
</feature>
<evidence type="ECO:0000256" key="1">
    <source>
        <dbReference type="ARBA" id="ARBA00008061"/>
    </source>
</evidence>
<protein>
    <recommendedName>
        <fullName evidence="7">pullulanase</fullName>
        <ecNumber evidence="7">3.2.1.41</ecNumber>
    </recommendedName>
    <alternativeName>
        <fullName evidence="8">Alpha-dextrin endo-1,6-alpha-glucosidase</fullName>
    </alternativeName>
    <alternativeName>
        <fullName evidence="9">Pullulan 6-glucanohydrolase</fullName>
    </alternativeName>
</protein>
<dbReference type="CDD" id="cd02859">
    <property type="entry name" value="E_set_AMPKbeta_like_N"/>
    <property type="match status" value="3"/>
</dbReference>
<keyword evidence="11" id="KW-0472">Membrane</keyword>
<organism evidence="15 16">
    <name type="scientific">Metabacillus niabensis</name>
    <dbReference type="NCBI Taxonomy" id="324854"/>
    <lineage>
        <taxon>Bacteria</taxon>
        <taxon>Bacillati</taxon>
        <taxon>Bacillota</taxon>
        <taxon>Bacilli</taxon>
        <taxon>Bacillales</taxon>
        <taxon>Bacillaceae</taxon>
        <taxon>Metabacillus</taxon>
    </lineage>
</organism>
<dbReference type="Pfam" id="PF03714">
    <property type="entry name" value="PUD"/>
    <property type="match status" value="1"/>
</dbReference>
<evidence type="ECO:0000256" key="11">
    <source>
        <dbReference type="SAM" id="Phobius"/>
    </source>
</evidence>
<dbReference type="SUPFAM" id="SSF51011">
    <property type="entry name" value="Glycosyl hydrolase domain"/>
    <property type="match status" value="1"/>
</dbReference>
<dbReference type="NCBIfam" id="TIGR02104">
    <property type="entry name" value="pulA_typeI"/>
    <property type="match status" value="1"/>
</dbReference>
<dbReference type="CDD" id="cd11341">
    <property type="entry name" value="AmyAc_Pullulanase_LD-like"/>
    <property type="match status" value="1"/>
</dbReference>
<dbReference type="SUPFAM" id="SSF49373">
    <property type="entry name" value="Invasin/intimin cell-adhesion fragments"/>
    <property type="match status" value="2"/>
</dbReference>
<dbReference type="InterPro" id="IPR011840">
    <property type="entry name" value="PulA_typeI"/>
</dbReference>
<keyword evidence="11" id="KW-0812">Transmembrane</keyword>
<feature type="domain" description="Glycosyl hydrolase family 13 catalytic" evidence="13">
    <location>
        <begin position="1556"/>
        <end position="1951"/>
    </location>
</feature>
<name>A0ABT9YUN6_9BACI</name>
<dbReference type="Pfam" id="PF00128">
    <property type="entry name" value="Alpha-amylase"/>
    <property type="match status" value="1"/>
</dbReference>
<dbReference type="InterPro" id="IPR008964">
    <property type="entry name" value="Invasin/intimin_cell_adhesion"/>
</dbReference>
<dbReference type="InterPro" id="IPR006047">
    <property type="entry name" value="GH13_cat_dom"/>
</dbReference>
<dbReference type="InterPro" id="IPR032640">
    <property type="entry name" value="AMPK1_CBM"/>
</dbReference>
<dbReference type="Gene3D" id="2.60.40.1080">
    <property type="match status" value="2"/>
</dbReference>
<dbReference type="Gene3D" id="2.60.40.1180">
    <property type="entry name" value="Golgi alpha-mannosidase II"/>
    <property type="match status" value="2"/>
</dbReference>
<evidence type="ECO:0000259" key="12">
    <source>
        <dbReference type="SMART" id="SM00635"/>
    </source>
</evidence>
<evidence type="ECO:0000256" key="5">
    <source>
        <dbReference type="ARBA" id="ARBA00023295"/>
    </source>
</evidence>
<keyword evidence="16" id="KW-1185">Reference proteome</keyword>
<dbReference type="SMART" id="SM00642">
    <property type="entry name" value="Aamy"/>
    <property type="match status" value="1"/>
</dbReference>
<evidence type="ECO:0000313" key="15">
    <source>
        <dbReference type="EMBL" id="MDQ0223703.1"/>
    </source>
</evidence>
<evidence type="ECO:0000256" key="3">
    <source>
        <dbReference type="ARBA" id="ARBA00022801"/>
    </source>
</evidence>
<keyword evidence="5 15" id="KW-0326">Glycosidase</keyword>
<keyword evidence="4" id="KW-0106">Calcium</keyword>
<dbReference type="InterPro" id="IPR049117">
    <property type="entry name" value="pulA_all-beta"/>
</dbReference>
<dbReference type="InterPro" id="IPR014756">
    <property type="entry name" value="Ig_E-set"/>
</dbReference>
<dbReference type="SUPFAM" id="SSF49452">
    <property type="entry name" value="Starch-binding domain-like"/>
    <property type="match status" value="1"/>
</dbReference>
<evidence type="ECO:0000256" key="6">
    <source>
        <dbReference type="ARBA" id="ARBA00023965"/>
    </source>
</evidence>
<dbReference type="InterPro" id="IPR017853">
    <property type="entry name" value="GH"/>
</dbReference>
<comment type="similarity">
    <text evidence="1">Belongs to the glycosyl hydrolase 13 family.</text>
</comment>
<sequence length="2173" mass="241503">MSKKVLKVLSFLMVITLLLQVFTGAYPFSIVNAEVKSPEVRDGHVTFRYEGEATSVKVAGSFTDWEAGALALTEKEEGIWEIIKELPTGTYEYKFIVDGKWLTDPSNPNSRNGNSLVSIGNELIEIHSPVINGDGSVTFNYASNGESNLYLIGSFVDWDLSKAYEMTEKDGVFSITLPELEAGEYQYKFIQNNRNWNESTTDPLNPNTKDGNSVFTIEKLTSPVIHEDGTITFHYKKSSETAVYLIGSFNNWDVASAVEMTEKNGVFSTTLSDLKPGTYEYKFLLNNRSWDKSTTDPLNDKENNGNSVFTIDSPQPITVQSALMDAKNEILVTTNKPFENQRFTLVDKEANKTIKTTVQTIDEHRVKLIVDKEEDIDVQKIYEVSIGDSLGTKVIMRNILNHEQFYYDGDDLGYTYTPTKTTFKLWAPTASKVSLAVYDNAGSYEGAFVTDHTNGQETEMDRAPNGVWSIEVNENLKNKYYMYKVEFADGTVNYAVDPYARSTSANGQRSVVVDLASTNPEGFDPFNKPAVVSENDAIIYELHVRDFSIDANSGIKQKGKYLAFTETGTTGPNGVKTGIDSLKELGVNYVHLLPTYDFGSVNELTVDDPNSLEAKFNWGYDPVHFNVPEGSYSTKPQDPVSRIKEYKQMVQALHNHGIRVVMDVVYNHTYMNEATQLEGGSPFDLIVPGYYYRTDDYGKITNGSGTGNEVASERPMVRKFIKDSVHYWANEYGIDGFRFDLMGLIDKQTMKEITTELKEQVDPNMLIYGEPWTGGSSSLPAALQNVKGSQKDQGYAVFNDNIRGAIKGDSDGAGTGFATGASGKEADLVKGIEGATNDFTNRSSESINYVTAHDNLNLWDKLMRVAGKDSQHDDPSYDPHAVITEDNVLDNEWVKRSLLANGIVLTAQGVPFLHAGEEMLRSKYGEHNSYKSPDSINQIRWELKDEYQPVFQYYKGLIELRKSHSAFKMDEKEEIEKHLNVFKQNDNIVAYQLADYANHDKWKNIVVIYNANKEAKDISLPHNGNWNVVVDHTAAGTETIRVVNGAKVTVEGLSMMVLYDQQEAEYTPKPTSIEVNPDTLALNPEDSKRLSAYVKDQKGRVMLGEEINWQSSDEKVAKITNGKVVAVAKGEATITAKAGNAIAEIKVTVDKLVPNKIQISGNDSVFASYETQLTASIKDQYDQNMFGQKVTWTSSDESVAAVDGTGKVTGLKPGTVTITARSGDASASFEMTIKKNVKRYVRIKYVRPDGDFTGDFGAWNVWVWNTGVKNDQIDFTTIEGDTAIANVEIAPETESIGFLIRKGTDWNTAKVSPDSDDHQVVINRDDLMTKVTVVAGVPGQTVIPSVNGPVLQDGDVTFYYRDDELFQEDKMDDIEEVKVKIAGIEYPMEYSKENEYFSYKLEGLTEGTHEYSFLVTKDGKTTEVTDPRNTKEGKSVITYNRPDVTIEANLSMNEINFDENTVLNVKASSKEQVGIREMFVNLASLGGKEKVNIDPTVGAISIGANESVTAGEKELKITIIDEFGNSHTKTVKLTVKAKQAVGDELAFDWDEARIYFMLTDRFKDGDPTNNGGAEYDPSHAEAYHGGDFQGIIDKLDYLDDLGINTIWITPVVDNIDFNKGLDFNTADGLAAKQYGYHGYWAKDFTKLDEHLGDIETFQQLIEKAHDRGIKIMLDVVVNHAGYGMDGEFNEAWKADANNLPTEEEIASLNGMFRTVDEDPTVRGELDNLPDFKTENPEVRQKIIAWQTAWLEKAKTDRGDTIDFFRIDTVKHVEPATWQALKNEVTKMNPNFKMIGEYWGAGITNDGGYLGTGQMDSLLDFEFKEKAKAFVNGDIDQVEEYLQKRNEFLSNSATMGQFLSSHDQNGFLTEYVNGDVGKLKLASALQITAKGQPVIYYGEELGNSGKADWEKEGETVLKFGQNREDMPWELLETKDEKAVDLHDHYATLLNIRADYSKVFSKGNREKVAGGNEEDYLVFSREYNDEQVLVGLNTTKADKEATISVDFPVNTKLTDLYNNKKYTVNKNNEVTITIPSNNNGGTVILVNETTPNPDPGPDPDKGEGPDPDKGEGLDPDKGTGPDADKGEGSDPDKGTEPDADKGEGSDPDKQLGSDPNKGPGPDVKDRPVAGPVAKSGEELPSTATTNYNWILVGVVVFITGGILVFIQRRRVKIEK</sequence>
<feature type="domain" description="BIG2" evidence="12">
    <location>
        <begin position="1153"/>
        <end position="1230"/>
    </location>
</feature>
<dbReference type="Gene3D" id="3.20.20.80">
    <property type="entry name" value="Glycosidases"/>
    <property type="match status" value="2"/>
</dbReference>
<evidence type="ECO:0000256" key="10">
    <source>
        <dbReference type="SAM" id="MobiDB-lite"/>
    </source>
</evidence>
<dbReference type="InterPro" id="IPR003343">
    <property type="entry name" value="Big_2"/>
</dbReference>
<feature type="transmembrane region" description="Helical" evidence="11">
    <location>
        <begin position="2145"/>
        <end position="2164"/>
    </location>
</feature>
<dbReference type="SMART" id="SM00635">
    <property type="entry name" value="BID_2"/>
    <property type="match status" value="2"/>
</dbReference>
<feature type="compositionally biased region" description="Polar residues" evidence="10">
    <location>
        <begin position="2031"/>
        <end position="2049"/>
    </location>
</feature>
<dbReference type="RefSeq" id="WP_174881858.1">
    <property type="nucleotide sequence ID" value="NZ_CADEPK010000448.1"/>
</dbReference>
<dbReference type="Pfam" id="PF02922">
    <property type="entry name" value="CBM_48"/>
    <property type="match status" value="1"/>
</dbReference>
<dbReference type="Pfam" id="PF16561">
    <property type="entry name" value="AMPK1_CBM"/>
    <property type="match status" value="3"/>
</dbReference>
<dbReference type="EC" id="3.2.1.41" evidence="7"/>
<comment type="catalytic activity">
    <reaction evidence="6">
        <text>Hydrolysis of (1-&gt;6)-alpha-D-glucosidic linkages in pullulan, amylopectin and glycogen, and in the alpha- and beta-limit dextrins of amylopectin and glycogen.</text>
        <dbReference type="EC" id="3.2.1.41"/>
    </reaction>
</comment>
<dbReference type="SUPFAM" id="SSF81296">
    <property type="entry name" value="E set domains"/>
    <property type="match status" value="4"/>
</dbReference>
<dbReference type="Gene3D" id="2.60.40.10">
    <property type="entry name" value="Immunoglobulins"/>
    <property type="match status" value="4"/>
</dbReference>
<dbReference type="CDD" id="cd02860">
    <property type="entry name" value="E_set_Pullulanase"/>
    <property type="match status" value="1"/>
</dbReference>
<dbReference type="Gene3D" id="2.60.40.1110">
    <property type="match status" value="1"/>
</dbReference>
<feature type="domain" description="BIG2" evidence="12">
    <location>
        <begin position="1069"/>
        <end position="1148"/>
    </location>
</feature>
<comment type="caution">
    <text evidence="15">The sequence shown here is derived from an EMBL/GenBank/DDBJ whole genome shotgun (WGS) entry which is preliminary data.</text>
</comment>
<keyword evidence="3 15" id="KW-0378">Hydrolase</keyword>
<dbReference type="SMART" id="SM01065">
    <property type="entry name" value="CBM_2"/>
    <property type="match status" value="3"/>
</dbReference>
<dbReference type="PANTHER" id="PTHR43002">
    <property type="entry name" value="GLYCOGEN DEBRANCHING ENZYME"/>
    <property type="match status" value="1"/>
</dbReference>
<dbReference type="InterPro" id="IPR005323">
    <property type="entry name" value="CBM41_pullulanase"/>
</dbReference>
<keyword evidence="2" id="KW-0732">Signal</keyword>
<evidence type="ECO:0000256" key="9">
    <source>
        <dbReference type="ARBA" id="ARBA00031076"/>
    </source>
</evidence>
<feature type="domain" description="CBM20" evidence="14">
    <location>
        <begin position="134"/>
        <end position="216"/>
    </location>
</feature>
<feature type="region of interest" description="Disordered" evidence="10">
    <location>
        <begin position="2029"/>
        <end position="2137"/>
    </location>
</feature>
<dbReference type="Pfam" id="PF21653">
    <property type="entry name" value="pulA_all-beta"/>
    <property type="match status" value="1"/>
</dbReference>
<evidence type="ECO:0000256" key="8">
    <source>
        <dbReference type="ARBA" id="ARBA00029618"/>
    </source>
</evidence>
<gene>
    <name evidence="15" type="ORF">J2S02_000025</name>
</gene>
<evidence type="ECO:0000256" key="4">
    <source>
        <dbReference type="ARBA" id="ARBA00022837"/>
    </source>
</evidence>
<evidence type="ECO:0000256" key="7">
    <source>
        <dbReference type="ARBA" id="ARBA00024062"/>
    </source>
</evidence>
<evidence type="ECO:0000259" key="13">
    <source>
        <dbReference type="SMART" id="SM00642"/>
    </source>
</evidence>
<evidence type="ECO:0000259" key="14">
    <source>
        <dbReference type="SMART" id="SM01065"/>
    </source>
</evidence>
<dbReference type="EMBL" id="JAUSTZ010000001">
    <property type="protein sequence ID" value="MDQ0223703.1"/>
    <property type="molecule type" value="Genomic_DNA"/>
</dbReference>
<proteinExistence type="inferred from homology"/>
<evidence type="ECO:0000256" key="2">
    <source>
        <dbReference type="ARBA" id="ARBA00022729"/>
    </source>
</evidence>
<dbReference type="Proteomes" id="UP001232245">
    <property type="component" value="Unassembled WGS sequence"/>
</dbReference>
<dbReference type="Pfam" id="PF02368">
    <property type="entry name" value="Big_2"/>
    <property type="match status" value="2"/>
</dbReference>
<dbReference type="NCBIfam" id="TIGR01167">
    <property type="entry name" value="LPXTG_anchor"/>
    <property type="match status" value="1"/>
</dbReference>
<dbReference type="GO" id="GO:0051060">
    <property type="term" value="F:pullulanase activity"/>
    <property type="evidence" value="ECO:0007669"/>
    <property type="project" value="UniProtKB-EC"/>
</dbReference>
<dbReference type="InterPro" id="IPR002044">
    <property type="entry name" value="CBM20"/>
</dbReference>
<reference evidence="15 16" key="1">
    <citation type="submission" date="2023-07" db="EMBL/GenBank/DDBJ databases">
        <title>Genomic Encyclopedia of Type Strains, Phase IV (KMG-IV): sequencing the most valuable type-strain genomes for metagenomic binning, comparative biology and taxonomic classification.</title>
        <authorList>
            <person name="Goeker M."/>
        </authorList>
    </citation>
    <scope>NUCLEOTIDE SEQUENCE [LARGE SCALE GENOMIC DNA]</scope>
    <source>
        <strain evidence="15 16">DSM 17723</strain>
    </source>
</reference>
<feature type="compositionally biased region" description="Basic and acidic residues" evidence="10">
    <location>
        <begin position="2056"/>
        <end position="2109"/>
    </location>
</feature>
<dbReference type="CDD" id="cd10315">
    <property type="entry name" value="CBM41_pullulanase"/>
    <property type="match status" value="1"/>
</dbReference>
<keyword evidence="11" id="KW-1133">Transmembrane helix</keyword>